<comment type="caution">
    <text evidence="10">The sequence shown here is derived from an EMBL/GenBank/DDBJ whole genome shotgun (WGS) entry which is preliminary data.</text>
</comment>
<evidence type="ECO:0000256" key="3">
    <source>
        <dbReference type="ARBA" id="ARBA00022692"/>
    </source>
</evidence>
<dbReference type="EMBL" id="PNIM01000006">
    <property type="protein sequence ID" value="PMB75809.1"/>
    <property type="molecule type" value="Genomic_DNA"/>
</dbReference>
<evidence type="ECO:0000256" key="1">
    <source>
        <dbReference type="ARBA" id="ARBA00004651"/>
    </source>
</evidence>
<evidence type="ECO:0000256" key="6">
    <source>
        <dbReference type="ARBA" id="ARBA00023136"/>
    </source>
</evidence>
<protein>
    <recommendedName>
        <fullName evidence="8">NADH:quinone oxidoreductase/Mrp antiporter transmembrane domain-containing protein</fullName>
    </recommendedName>
</protein>
<feature type="transmembrane region" description="Helical" evidence="7">
    <location>
        <begin position="87"/>
        <end position="107"/>
    </location>
</feature>
<dbReference type="PANTHER" id="PTHR42682:SF3">
    <property type="entry name" value="FORMATE HYDROGENLYASE SUBUNIT 3-RELATED"/>
    <property type="match status" value="1"/>
</dbReference>
<accession>A0A2J6N5C8</accession>
<keyword evidence="2" id="KW-1003">Cell membrane</keyword>
<reference evidence="10 11" key="1">
    <citation type="submission" date="2018-01" db="EMBL/GenBank/DDBJ databases">
        <title>Metagenomic assembled genomes from two thermal pools in the Uzon Caldera, Kamchatka, Russia.</title>
        <authorList>
            <person name="Wilkins L."/>
            <person name="Ettinger C."/>
        </authorList>
    </citation>
    <scope>NUCLEOTIDE SEQUENCE [LARGE SCALE GENOMIC DNA]</scope>
    <source>
        <strain evidence="10">ZAV-06</strain>
    </source>
</reference>
<feature type="domain" description="NADH:quinone oxidoreductase/Mrp antiporter transmembrane" evidence="8">
    <location>
        <begin position="139"/>
        <end position="442"/>
    </location>
</feature>
<feature type="transmembrane region" description="Helical" evidence="7">
    <location>
        <begin position="38"/>
        <end position="62"/>
    </location>
</feature>
<dbReference type="InterPro" id="IPR052175">
    <property type="entry name" value="ComplexI-like_HydComp"/>
</dbReference>
<gene>
    <name evidence="10" type="ORF">C0188_01725</name>
    <name evidence="9" type="ORF">ENO39_02260</name>
</gene>
<feature type="transmembrane region" description="Helical" evidence="7">
    <location>
        <begin position="324"/>
        <end position="353"/>
    </location>
</feature>
<dbReference type="EMBL" id="DSFH01000036">
    <property type="protein sequence ID" value="HEW63868.1"/>
    <property type="molecule type" value="Genomic_DNA"/>
</dbReference>
<feature type="transmembrane region" description="Helical" evidence="7">
    <location>
        <begin position="675"/>
        <end position="697"/>
    </location>
</feature>
<feature type="transmembrane region" description="Helical" evidence="7">
    <location>
        <begin position="12"/>
        <end position="31"/>
    </location>
</feature>
<evidence type="ECO:0000259" key="8">
    <source>
        <dbReference type="Pfam" id="PF00361"/>
    </source>
</evidence>
<feature type="transmembrane region" description="Helical" evidence="7">
    <location>
        <begin position="514"/>
        <end position="537"/>
    </location>
</feature>
<feature type="transmembrane region" description="Helical" evidence="7">
    <location>
        <begin position="283"/>
        <end position="304"/>
    </location>
</feature>
<feature type="transmembrane region" description="Helical" evidence="7">
    <location>
        <begin position="482"/>
        <end position="502"/>
    </location>
</feature>
<evidence type="ECO:0000313" key="10">
    <source>
        <dbReference type="EMBL" id="PMB75809.1"/>
    </source>
</evidence>
<feature type="transmembrane region" description="Helical" evidence="7">
    <location>
        <begin position="433"/>
        <end position="459"/>
    </location>
</feature>
<evidence type="ECO:0000256" key="7">
    <source>
        <dbReference type="SAM" id="Phobius"/>
    </source>
</evidence>
<evidence type="ECO:0000313" key="9">
    <source>
        <dbReference type="EMBL" id="HEW63868.1"/>
    </source>
</evidence>
<keyword evidence="3 7" id="KW-0812">Transmembrane</keyword>
<evidence type="ECO:0000256" key="2">
    <source>
        <dbReference type="ARBA" id="ARBA00022475"/>
    </source>
</evidence>
<dbReference type="Gene3D" id="1.20.5.2700">
    <property type="match status" value="1"/>
</dbReference>
<keyword evidence="5" id="KW-0560">Oxidoreductase</keyword>
<dbReference type="GO" id="GO:0016491">
    <property type="term" value="F:oxidoreductase activity"/>
    <property type="evidence" value="ECO:0007669"/>
    <property type="project" value="UniProtKB-KW"/>
</dbReference>
<keyword evidence="4 7" id="KW-1133">Transmembrane helix</keyword>
<dbReference type="AlphaFoldDB" id="A0A2J6N5C8"/>
<proteinExistence type="predicted"/>
<organism evidence="10 11">
    <name type="scientific">Fervidicoccus fontis</name>
    <dbReference type="NCBI Taxonomy" id="683846"/>
    <lineage>
        <taxon>Archaea</taxon>
        <taxon>Thermoproteota</taxon>
        <taxon>Thermoprotei</taxon>
        <taxon>Fervidicoccales</taxon>
        <taxon>Fervidicoccaceae</taxon>
        <taxon>Fervidicoccus</taxon>
    </lineage>
</organism>
<name>A0A2J6N5C8_9CREN</name>
<dbReference type="InterPro" id="IPR001750">
    <property type="entry name" value="ND/Mrp_TM"/>
</dbReference>
<dbReference type="RefSeq" id="WP_272985174.1">
    <property type="nucleotide sequence ID" value="NZ_DSFH01000036.1"/>
</dbReference>
<dbReference type="PANTHER" id="PTHR42682">
    <property type="entry name" value="HYDROGENASE-4 COMPONENT F"/>
    <property type="match status" value="1"/>
</dbReference>
<feature type="transmembrane region" description="Helical" evidence="7">
    <location>
        <begin position="543"/>
        <end position="563"/>
    </location>
</feature>
<evidence type="ECO:0000256" key="4">
    <source>
        <dbReference type="ARBA" id="ARBA00022989"/>
    </source>
</evidence>
<feature type="transmembrane region" description="Helical" evidence="7">
    <location>
        <begin position="145"/>
        <end position="162"/>
    </location>
</feature>
<comment type="subcellular location">
    <subcellularLocation>
        <location evidence="1">Cell membrane</location>
        <topology evidence="1">Multi-pass membrane protein</topology>
    </subcellularLocation>
</comment>
<feature type="transmembrane region" description="Helical" evidence="7">
    <location>
        <begin position="396"/>
        <end position="421"/>
    </location>
</feature>
<keyword evidence="6 7" id="KW-0472">Membrane</keyword>
<feature type="transmembrane region" description="Helical" evidence="7">
    <location>
        <begin position="216"/>
        <end position="242"/>
    </location>
</feature>
<feature type="transmembrane region" description="Helical" evidence="7">
    <location>
        <begin position="174"/>
        <end position="196"/>
    </location>
</feature>
<dbReference type="Proteomes" id="UP000886076">
    <property type="component" value="Unassembled WGS sequence"/>
</dbReference>
<evidence type="ECO:0000256" key="5">
    <source>
        <dbReference type="ARBA" id="ARBA00023002"/>
    </source>
</evidence>
<evidence type="ECO:0000313" key="11">
    <source>
        <dbReference type="Proteomes" id="UP000237153"/>
    </source>
</evidence>
<dbReference type="GO" id="GO:0005886">
    <property type="term" value="C:plasma membrane"/>
    <property type="evidence" value="ECO:0007669"/>
    <property type="project" value="UniProtKB-SubCell"/>
</dbReference>
<sequence>MSLSVLGGSDVFYLLYSSLLLLFLGSLLPFASKRDRCVLFLAYVPAILSSILLLSFSIYSLINGISIETGGIFIQGEKFFSVKIDPLSSFFLVCISLVYIFVSIYSIDYNRIFSKKYDIRVFSSFINLLDLTMIMLLLSNDVLSFMFYWELMTLISYFLIVYNHTDGSTRRAGMLYFIFAHLGGLLVLLSFAVLFINSRSLSFDYFQRFSSYLPQIEASLAFILAFFGFGIKAGMVPLHAWLPEAYTVASSNTVAILSGAMEKMAIYGIIRFALFFLPIGRMSAIGAFAVAMGLITAITGIFLASVQSDLKRFLAYSTIENMGIIILGIGLTILFSSYGLASAATIALVATLYQTLNHSLAKSLLFLGTGTVTNIFNTRNIDQLGGLSKYLPVTTWTFFIASWCIAAIPPFGCFASEWLLYQSLMFSAWSAQSFVVSITSILSVLVIAIVGAVAVMAYIKTFGIGFLGYPKFELKEKPKESYAIKLSLIPLSAFCITMGIFVPQVVDLLKIPTIQALPFSYANAIHTSALILSFPLWNEATSISFPMYTLVLLIMVSIPTVVITKVGKRIWRLGKTWVSGTEAIPPVHSSSFVQPLRRNLSNIFGIREEVEREGGFFGAYKIAVRILINPPIEKYAQVTLKIPAYNDPIDKLVTIVPSAFKKLANIAKNIQSGSVITYILYILLTFIVLITIAVVSIP</sequence>
<dbReference type="Pfam" id="PF00361">
    <property type="entry name" value="Proton_antipo_M"/>
    <property type="match status" value="1"/>
</dbReference>
<reference evidence="9" key="2">
    <citation type="journal article" date="2020" name="mSystems">
        <title>Genome- and Community-Level Interaction Insights into Carbon Utilization and Element Cycling Functions of Hydrothermarchaeota in Hydrothermal Sediment.</title>
        <authorList>
            <person name="Zhou Z."/>
            <person name="Liu Y."/>
            <person name="Xu W."/>
            <person name="Pan J."/>
            <person name="Luo Z.H."/>
            <person name="Li M."/>
        </authorList>
    </citation>
    <scope>NUCLEOTIDE SEQUENCE [LARGE SCALE GENOMIC DNA]</scope>
    <source>
        <strain evidence="9">SpSt-1261</strain>
    </source>
</reference>
<dbReference type="Proteomes" id="UP000237153">
    <property type="component" value="Unassembled WGS sequence"/>
</dbReference>
<feature type="transmembrane region" description="Helical" evidence="7">
    <location>
        <begin position="119"/>
        <end position="139"/>
    </location>
</feature>
<feature type="transmembrane region" description="Helical" evidence="7">
    <location>
        <begin position="254"/>
        <end position="277"/>
    </location>
</feature>
<dbReference type="PRINTS" id="PR01434">
    <property type="entry name" value="NADHDHGNASE5"/>
</dbReference>